<evidence type="ECO:0000313" key="3">
    <source>
        <dbReference type="Proteomes" id="UP000401081"/>
    </source>
</evidence>
<dbReference type="PANTHER" id="PTHR43767:SF1">
    <property type="entry name" value="NONRIBOSOMAL PEPTIDE SYNTHASE PES1 (EUROFUNG)-RELATED"/>
    <property type="match status" value="1"/>
</dbReference>
<dbReference type="Gene3D" id="3.40.50.12780">
    <property type="entry name" value="N-terminal domain of ligase-like"/>
    <property type="match status" value="2"/>
</dbReference>
<keyword evidence="3" id="KW-1185">Reference proteome</keyword>
<reference evidence="2 3" key="1">
    <citation type="submission" date="2019-03" db="EMBL/GenBank/DDBJ databases">
        <authorList>
            <consortium name="Pathogen Informatics"/>
        </authorList>
    </citation>
    <scope>NUCLEOTIDE SEQUENCE [LARGE SCALE GENOMIC DNA]</scope>
    <source>
        <strain evidence="2 3">NCTC12993</strain>
    </source>
</reference>
<gene>
    <name evidence="2" type="primary">dhbE_1</name>
    <name evidence="2" type="ORF">NCTC12993_06504</name>
</gene>
<dbReference type="GO" id="GO:0016877">
    <property type="term" value="F:ligase activity, forming carbon-sulfur bonds"/>
    <property type="evidence" value="ECO:0007669"/>
    <property type="project" value="UniProtKB-ARBA"/>
</dbReference>
<protein>
    <submittedName>
        <fullName evidence="2">2,3-dihydroxybenzoate-AMP ligase</fullName>
        <ecNumber evidence="2">6.3.2.-</ecNumber>
    </submittedName>
</protein>
<dbReference type="Proteomes" id="UP000401081">
    <property type="component" value="Unassembled WGS sequence"/>
</dbReference>
<dbReference type="EMBL" id="CAADJD010000026">
    <property type="protein sequence ID" value="VFS84775.1"/>
    <property type="molecule type" value="Genomic_DNA"/>
</dbReference>
<dbReference type="EC" id="6.3.2.-" evidence="2"/>
<sequence>MTVEFTRWPDALAARYREKGYWQDLPLTDMLTRHADSDAIAVIDGERQISYRQLNQSVDNLAAALQRQGLKRGETALVQLGNISEFYTTLFALLNIGVAPVNALFSHQRNELNAYAEQIAPAVLIADRSHALFGDDTFLNTFCEQFRSVRVVLLRQGDGEHAAGGGGWRSRRVISPQRRPPLTKWLFSSFRAAVPERRSLSRGPTMIITTASVAATRCAILTRKRRYLCAIPSAHNYAMSSPGALGVFLAEGTVVLAADP</sequence>
<accession>A0A485CJI9</accession>
<keyword evidence="2" id="KW-0436">Ligase</keyword>
<dbReference type="Pfam" id="PF00501">
    <property type="entry name" value="AMP-binding"/>
    <property type="match status" value="1"/>
</dbReference>
<dbReference type="InterPro" id="IPR000873">
    <property type="entry name" value="AMP-dep_synth/lig_dom"/>
</dbReference>
<dbReference type="SUPFAM" id="SSF56801">
    <property type="entry name" value="Acetyl-CoA synthetase-like"/>
    <property type="match status" value="1"/>
</dbReference>
<name>A0A485CJI9_KLUCR</name>
<evidence type="ECO:0000259" key="1">
    <source>
        <dbReference type="Pfam" id="PF00501"/>
    </source>
</evidence>
<organism evidence="2 3">
    <name type="scientific">Kluyvera cryocrescens</name>
    <name type="common">Kluyvera citrophila</name>
    <dbReference type="NCBI Taxonomy" id="580"/>
    <lineage>
        <taxon>Bacteria</taxon>
        <taxon>Pseudomonadati</taxon>
        <taxon>Pseudomonadota</taxon>
        <taxon>Gammaproteobacteria</taxon>
        <taxon>Enterobacterales</taxon>
        <taxon>Enterobacteriaceae</taxon>
        <taxon>Kluyvera</taxon>
    </lineage>
</organism>
<dbReference type="InterPro" id="IPR050237">
    <property type="entry name" value="ATP-dep_AMP-bd_enzyme"/>
</dbReference>
<dbReference type="InterPro" id="IPR042099">
    <property type="entry name" value="ANL_N_sf"/>
</dbReference>
<proteinExistence type="predicted"/>
<dbReference type="PANTHER" id="PTHR43767">
    <property type="entry name" value="LONG-CHAIN-FATTY-ACID--COA LIGASE"/>
    <property type="match status" value="1"/>
</dbReference>
<feature type="domain" description="AMP-dependent synthetase/ligase" evidence="1">
    <location>
        <begin position="37"/>
        <end position="128"/>
    </location>
</feature>
<evidence type="ECO:0000313" key="2">
    <source>
        <dbReference type="EMBL" id="VFS84775.1"/>
    </source>
</evidence>
<dbReference type="AlphaFoldDB" id="A0A485CJI9"/>